<dbReference type="EMBL" id="CP014007">
    <property type="protein sequence ID" value="ANI83575.1"/>
    <property type="molecule type" value="Genomic_DNA"/>
</dbReference>
<keyword evidence="3" id="KW-1185">Reference proteome</keyword>
<dbReference type="AlphaFoldDB" id="A0AA94KNV2"/>
<dbReference type="RefSeq" id="WP_064567357.1">
    <property type="nucleotide sequence ID" value="NZ_CP014007.2"/>
</dbReference>
<evidence type="ECO:0000313" key="3">
    <source>
        <dbReference type="Proteomes" id="UP000078227"/>
    </source>
</evidence>
<dbReference type="GO" id="GO:0006355">
    <property type="term" value="P:regulation of DNA-templated transcription"/>
    <property type="evidence" value="ECO:0007669"/>
    <property type="project" value="InterPro"/>
</dbReference>
<evidence type="ECO:0000313" key="2">
    <source>
        <dbReference type="EMBL" id="SFB83159.1"/>
    </source>
</evidence>
<sequence length="194" mass="21750">MKIYSISEDAYLQHGIMSFANTLNIEIIEHKLNAALINNLSFDDIVILHLDIKSNSCAWAISTLNKTCKLLVIMRSARNIVIDEADEVLKSRVSLTEFSQALQRIIKKQKNPTPKDNHLSDIEYIIINESLKGKNIDLIANTLNIPPKKVYAYRNKACKKLGGKKISDLLLIRESLLAESSAFFAPSATSMAMM</sequence>
<reference evidence="2 4" key="1">
    <citation type="submission" date="2016-10" db="EMBL/GenBank/DDBJ databases">
        <authorList>
            <person name="Varghese N."/>
            <person name="Submissions S."/>
        </authorList>
    </citation>
    <scope>NUCLEOTIDE SEQUENCE [LARGE SCALE GENOMIC DNA]</scope>
    <source>
        <strain evidence="2 4">CGMCC 1.7012</strain>
    </source>
</reference>
<dbReference type="InterPro" id="IPR016032">
    <property type="entry name" value="Sig_transdc_resp-reg_C-effctor"/>
</dbReference>
<protein>
    <submittedName>
        <fullName evidence="2">Uncharacterized protein</fullName>
    </submittedName>
</protein>
<dbReference type="GO" id="GO:0120545">
    <property type="term" value="F:nucleic acid conformation isomerase activity"/>
    <property type="evidence" value="ECO:0007669"/>
    <property type="project" value="UniProtKB-ARBA"/>
</dbReference>
<dbReference type="GO" id="GO:0003677">
    <property type="term" value="F:DNA binding"/>
    <property type="evidence" value="ECO:0007669"/>
    <property type="project" value="InterPro"/>
</dbReference>
<proteinExistence type="predicted"/>
<accession>A0AA94KNV2</accession>
<dbReference type="InterPro" id="IPR000629">
    <property type="entry name" value="RNA-helicase_DEAD-box_CS"/>
</dbReference>
<dbReference type="SUPFAM" id="SSF46894">
    <property type="entry name" value="C-terminal effector domain of the bipartite response regulators"/>
    <property type="match status" value="1"/>
</dbReference>
<dbReference type="Proteomes" id="UP000182314">
    <property type="component" value="Unassembled WGS sequence"/>
</dbReference>
<dbReference type="Gene3D" id="1.10.10.10">
    <property type="entry name" value="Winged helix-like DNA-binding domain superfamily/Winged helix DNA-binding domain"/>
    <property type="match status" value="1"/>
</dbReference>
<dbReference type="EMBL" id="FOKO01000001">
    <property type="protein sequence ID" value="SFB83159.1"/>
    <property type="molecule type" value="Genomic_DNA"/>
</dbReference>
<name>A0AA94KNV2_9ENTR</name>
<organism evidence="2 4">
    <name type="scientific">Kosakonia oryzae</name>
    <dbReference type="NCBI Taxonomy" id="497725"/>
    <lineage>
        <taxon>Bacteria</taxon>
        <taxon>Pseudomonadati</taxon>
        <taxon>Pseudomonadota</taxon>
        <taxon>Gammaproteobacteria</taxon>
        <taxon>Enterobacterales</taxon>
        <taxon>Enterobacteriaceae</taxon>
        <taxon>Kosakonia</taxon>
    </lineage>
</organism>
<reference evidence="1 3" key="2">
    <citation type="submission" date="2021-03" db="EMBL/GenBank/DDBJ databases">
        <authorList>
            <person name="Li Y."/>
            <person name="Li S."/>
            <person name="Chen M."/>
            <person name="Peng G."/>
            <person name="Tan Z."/>
            <person name="An Q."/>
        </authorList>
    </citation>
    <scope>NUCLEOTIDE SEQUENCE [LARGE SCALE GENOMIC DNA]</scope>
    <source>
        <strain evidence="1 3">Ola 51</strain>
    </source>
</reference>
<dbReference type="PROSITE" id="PS00039">
    <property type="entry name" value="DEAD_ATP_HELICASE"/>
    <property type="match status" value="1"/>
</dbReference>
<dbReference type="Proteomes" id="UP000078227">
    <property type="component" value="Chromosome"/>
</dbReference>
<dbReference type="InterPro" id="IPR036388">
    <property type="entry name" value="WH-like_DNA-bd_sf"/>
</dbReference>
<dbReference type="GO" id="GO:0140640">
    <property type="term" value="F:catalytic activity, acting on a nucleic acid"/>
    <property type="evidence" value="ECO:0007669"/>
    <property type="project" value="UniProtKB-ARBA"/>
</dbReference>
<gene>
    <name evidence="1" type="ORF">AWR26_15945</name>
    <name evidence="2" type="ORF">SAMN05216286_1053</name>
</gene>
<dbReference type="KEGG" id="kor:AWR26_15945"/>
<evidence type="ECO:0000313" key="4">
    <source>
        <dbReference type="Proteomes" id="UP000182314"/>
    </source>
</evidence>
<evidence type="ECO:0000313" key="1">
    <source>
        <dbReference type="EMBL" id="ANI83575.1"/>
    </source>
</evidence>